<dbReference type="InterPro" id="IPR000878">
    <property type="entry name" value="4pyrrol_Mease"/>
</dbReference>
<dbReference type="STRING" id="59748.PA0167"/>
<dbReference type="PANTHER" id="PTHR46111:SF1">
    <property type="entry name" value="RIBOSOMAL RNA SMALL SUBUNIT METHYLTRANSFERASE I"/>
    <property type="match status" value="1"/>
</dbReference>
<dbReference type="InterPro" id="IPR014776">
    <property type="entry name" value="4pyrrole_Mease_sub2"/>
</dbReference>
<dbReference type="HAMAP" id="MF_01877">
    <property type="entry name" value="16SrRNA_methyltr_I"/>
    <property type="match status" value="1"/>
</dbReference>
<dbReference type="eggNOG" id="COG0313">
    <property type="taxonomic scope" value="Bacteria"/>
</dbReference>
<dbReference type="AlphaFoldDB" id="B1V970"/>
<evidence type="ECO:0000256" key="5">
    <source>
        <dbReference type="ARBA" id="ARBA00022691"/>
    </source>
</evidence>
<reference evidence="8 9" key="1">
    <citation type="journal article" date="2008" name="J. Bacteriol.">
        <title>Comparative genome analysis of 'Candidatus Phytoplasma australiense' (subgroup tuf-Australia I; rp-A) and 'Ca. Phytoplasma asteris' strains OY-M and AY-WB.</title>
        <authorList>
            <person name="Tran-Nguyen L.T."/>
            <person name="Kube M."/>
            <person name="Schneider B."/>
            <person name="Reinhardt R."/>
            <person name="Gibb K.S."/>
        </authorList>
    </citation>
    <scope>NUCLEOTIDE SEQUENCE [LARGE SCALE GENOMIC DNA]</scope>
</reference>
<dbReference type="InterPro" id="IPR018063">
    <property type="entry name" value="SAM_MeTrfase_RsmI_CS"/>
</dbReference>
<evidence type="ECO:0000256" key="4">
    <source>
        <dbReference type="ARBA" id="ARBA00022679"/>
    </source>
</evidence>
<accession>B1V970</accession>
<dbReference type="Pfam" id="PF00590">
    <property type="entry name" value="TP_methylase"/>
    <property type="match status" value="1"/>
</dbReference>
<dbReference type="EMBL" id="AM422018">
    <property type="protein sequence ID" value="CAM11502.1"/>
    <property type="molecule type" value="Genomic_DNA"/>
</dbReference>
<dbReference type="GO" id="GO:0070677">
    <property type="term" value="F:rRNA (cytosine-2'-O-)-methyltransferase activity"/>
    <property type="evidence" value="ECO:0007669"/>
    <property type="project" value="UniProtKB-UniRule"/>
</dbReference>
<comment type="function">
    <text evidence="6">Catalyzes the 2'-O-methylation of the ribose of cytidine 1402 (C1402) in 16S rRNA.</text>
</comment>
<name>B1V970_PHYAS</name>
<dbReference type="KEGG" id="pal:PA0167"/>
<dbReference type="SUPFAM" id="SSF53790">
    <property type="entry name" value="Tetrapyrrole methylase"/>
    <property type="match status" value="1"/>
</dbReference>
<evidence type="ECO:0000313" key="8">
    <source>
        <dbReference type="EMBL" id="CAM11502.1"/>
    </source>
</evidence>
<dbReference type="NCBIfam" id="TIGR00096">
    <property type="entry name" value="16S rRNA (cytidine(1402)-2'-O)-methyltransferase"/>
    <property type="match status" value="1"/>
</dbReference>
<protein>
    <recommendedName>
        <fullName evidence="6">Ribosomal RNA small subunit methyltransferase I</fullName>
        <ecNumber evidence="6">2.1.1.198</ecNumber>
    </recommendedName>
    <alternativeName>
        <fullName evidence="6">16S rRNA 2'-O-ribose C1402 methyltransferase</fullName>
    </alternativeName>
    <alternativeName>
        <fullName evidence="6">rRNA (cytidine-2'-O-)-methyltransferase RsmI</fullName>
    </alternativeName>
</protein>
<keyword evidence="2 6" id="KW-0698">rRNA processing</keyword>
<evidence type="ECO:0000313" key="9">
    <source>
        <dbReference type="Proteomes" id="UP000008323"/>
    </source>
</evidence>
<dbReference type="Gene3D" id="3.30.950.10">
    <property type="entry name" value="Methyltransferase, Cobalt-precorrin-4 Transmethylase, Domain 2"/>
    <property type="match status" value="1"/>
</dbReference>
<dbReference type="PROSITE" id="PS01296">
    <property type="entry name" value="RSMI"/>
    <property type="match status" value="1"/>
</dbReference>
<dbReference type="InterPro" id="IPR035996">
    <property type="entry name" value="4pyrrol_Methylase_sf"/>
</dbReference>
<comment type="catalytic activity">
    <reaction evidence="6">
        <text>cytidine(1402) in 16S rRNA + S-adenosyl-L-methionine = 2'-O-methylcytidine(1402) in 16S rRNA + S-adenosyl-L-homocysteine + H(+)</text>
        <dbReference type="Rhea" id="RHEA:42924"/>
        <dbReference type="Rhea" id="RHEA-COMP:10285"/>
        <dbReference type="Rhea" id="RHEA-COMP:10286"/>
        <dbReference type="ChEBI" id="CHEBI:15378"/>
        <dbReference type="ChEBI" id="CHEBI:57856"/>
        <dbReference type="ChEBI" id="CHEBI:59789"/>
        <dbReference type="ChEBI" id="CHEBI:74495"/>
        <dbReference type="ChEBI" id="CHEBI:82748"/>
        <dbReference type="EC" id="2.1.1.198"/>
    </reaction>
</comment>
<gene>
    <name evidence="6" type="primary">rsmI</name>
    <name evidence="8" type="ordered locus">PA0167</name>
</gene>
<comment type="similarity">
    <text evidence="6">Belongs to the methyltransferase superfamily. RsmI family.</text>
</comment>
<feature type="domain" description="Tetrapyrrole methylase" evidence="7">
    <location>
        <begin position="14"/>
        <end position="212"/>
    </location>
</feature>
<dbReference type="GO" id="GO:0005737">
    <property type="term" value="C:cytoplasm"/>
    <property type="evidence" value="ECO:0007669"/>
    <property type="project" value="UniProtKB-SubCell"/>
</dbReference>
<evidence type="ECO:0000256" key="3">
    <source>
        <dbReference type="ARBA" id="ARBA00022603"/>
    </source>
</evidence>
<organism evidence="8 9">
    <name type="scientific">Phytoplasma australiense</name>
    <dbReference type="NCBI Taxonomy" id="59748"/>
    <lineage>
        <taxon>Bacteria</taxon>
        <taxon>Bacillati</taxon>
        <taxon>Mycoplasmatota</taxon>
        <taxon>Mollicutes</taxon>
        <taxon>Acholeplasmatales</taxon>
        <taxon>Acholeplasmataceae</taxon>
        <taxon>Candidatus Phytoplasma</taxon>
        <taxon>16SrXII (Stolbur group)</taxon>
    </lineage>
</organism>
<sequence>MLFHQKSFCNQKPTLYLVATPIGNLEDITFRAVRVLKEVFLILAEDTRNSKKLLEHYQIKKKIISYYQHNQKNRLPQILELLSQGKDLALISDAGTPLISDPGFLLVNEIEKKGFNIVAIPGASAFLTAFVTANLKTPFIFLGFLPRLGQALKKELLKYQNNHETLIIYESPYRIKKTLLLIHQLYGNRRISLARELTKKFETIINGNLEDVLKEDLVYKGEYVLLIEGKQKTTPQLTFLNISEHIAFYLKLGFSQKEALMQVAQERQESKKEIYRKYNHIKNLQDKKL</sequence>
<evidence type="ECO:0000256" key="6">
    <source>
        <dbReference type="HAMAP-Rule" id="MF_01877"/>
    </source>
</evidence>
<evidence type="ECO:0000256" key="1">
    <source>
        <dbReference type="ARBA" id="ARBA00022490"/>
    </source>
</evidence>
<keyword evidence="1 6" id="KW-0963">Cytoplasm</keyword>
<keyword evidence="4 6" id="KW-0808">Transferase</keyword>
<dbReference type="CDD" id="cd11648">
    <property type="entry name" value="RsmI"/>
    <property type="match status" value="1"/>
</dbReference>
<dbReference type="InterPro" id="IPR014777">
    <property type="entry name" value="4pyrrole_Mease_sub1"/>
</dbReference>
<keyword evidence="5 6" id="KW-0949">S-adenosyl-L-methionine</keyword>
<dbReference type="Gene3D" id="3.40.1010.10">
    <property type="entry name" value="Cobalt-precorrin-4 Transmethylase, Domain 1"/>
    <property type="match status" value="1"/>
</dbReference>
<proteinExistence type="inferred from homology"/>
<dbReference type="Proteomes" id="UP000008323">
    <property type="component" value="Chromosome"/>
</dbReference>
<dbReference type="InterPro" id="IPR008189">
    <property type="entry name" value="rRNA_ssu_MeTfrase_I"/>
</dbReference>
<dbReference type="FunFam" id="3.40.1010.10:FF:000007">
    <property type="entry name" value="Ribosomal RNA small subunit methyltransferase I"/>
    <property type="match status" value="1"/>
</dbReference>
<dbReference type="PANTHER" id="PTHR46111">
    <property type="entry name" value="RIBOSOMAL RNA SMALL SUBUNIT METHYLTRANSFERASE I"/>
    <property type="match status" value="1"/>
</dbReference>
<comment type="subcellular location">
    <subcellularLocation>
        <location evidence="6">Cytoplasm</location>
    </subcellularLocation>
</comment>
<evidence type="ECO:0000259" key="7">
    <source>
        <dbReference type="Pfam" id="PF00590"/>
    </source>
</evidence>
<dbReference type="PIRSF" id="PIRSF005917">
    <property type="entry name" value="MTase_YraL"/>
    <property type="match status" value="1"/>
</dbReference>
<evidence type="ECO:0000256" key="2">
    <source>
        <dbReference type="ARBA" id="ARBA00022552"/>
    </source>
</evidence>
<dbReference type="EC" id="2.1.1.198" evidence="6"/>
<keyword evidence="3 6" id="KW-0489">Methyltransferase</keyword>